<keyword evidence="6 9" id="KW-1133">Transmembrane helix</keyword>
<dbReference type="PIRSF" id="PIRSF025737">
    <property type="entry name" value="Cyco1"/>
    <property type="match status" value="1"/>
</dbReference>
<keyword evidence="5 10" id="KW-0378">Hydrolase</keyword>
<dbReference type="Proteomes" id="UP001301797">
    <property type="component" value="Chromosome"/>
</dbReference>
<feature type="transmembrane region" description="Helical" evidence="9">
    <location>
        <begin position="6"/>
        <end position="23"/>
    </location>
</feature>
<evidence type="ECO:0000256" key="1">
    <source>
        <dbReference type="ARBA" id="ARBA00004651"/>
    </source>
</evidence>
<evidence type="ECO:0000256" key="7">
    <source>
        <dbReference type="ARBA" id="ARBA00023136"/>
    </source>
</evidence>
<dbReference type="GO" id="GO:0008233">
    <property type="term" value="F:peptidase activity"/>
    <property type="evidence" value="ECO:0007669"/>
    <property type="project" value="UniProtKB-KW"/>
</dbReference>
<feature type="transmembrane region" description="Helical" evidence="9">
    <location>
        <begin position="53"/>
        <end position="70"/>
    </location>
</feature>
<dbReference type="GO" id="GO:0005886">
    <property type="term" value="C:plasma membrane"/>
    <property type="evidence" value="ECO:0007669"/>
    <property type="project" value="UniProtKB-SubCell"/>
</dbReference>
<dbReference type="AlphaFoldDB" id="A0AA97FCS5"/>
<keyword evidence="11" id="KW-1185">Reference proteome</keyword>
<keyword evidence="4 9" id="KW-0812">Transmembrane</keyword>
<organism evidence="10 11">
    <name type="scientific">Methanochimaera problematica</name>
    <dbReference type="NCBI Taxonomy" id="2609417"/>
    <lineage>
        <taxon>Archaea</taxon>
        <taxon>Methanobacteriati</taxon>
        <taxon>Methanobacteriota</taxon>
        <taxon>Stenosarchaea group</taxon>
        <taxon>Methanomicrobia</taxon>
        <taxon>Methanomicrobiales</taxon>
        <taxon>Methanomicrobiaceae</taxon>
        <taxon>Methanochimaera</taxon>
    </lineage>
</organism>
<feature type="transmembrane region" description="Helical" evidence="9">
    <location>
        <begin position="30"/>
        <end position="47"/>
    </location>
</feature>
<comment type="subcellular location">
    <subcellularLocation>
        <location evidence="1">Cell membrane</location>
        <topology evidence="1">Multi-pass membrane protein</topology>
    </subcellularLocation>
</comment>
<dbReference type="EC" id="3.4.22.-" evidence="10"/>
<dbReference type="EMBL" id="CP043875">
    <property type="protein sequence ID" value="WOF16497.1"/>
    <property type="molecule type" value="Genomic_DNA"/>
</dbReference>
<keyword evidence="3" id="KW-0645">Protease</keyword>
<sequence>MEAVFVLLSAIAFFGYLAVPAGFKRYFASAGWIFIVVSLILDLPYYINVENNFLYPVMGILGIPFLAITIPEIMADNKITDYLSRGAAIAFLIYFPFGYIPAVGDFLISAVTSEVVWLIHALGLPVNQIAWNMMENDGFRVEIIMACTGIQSIAIMLGLAWCVPTTIKQKVLSFLVIAPVIYILNLFRNVFVVSAYSGQWFQYLPEIAANGEYGYESFFWSHNVMAELGALVFLIFLALILFAIIPSLGEFADGVITLYSKKVKDLGRGK</sequence>
<proteinExistence type="predicted"/>
<dbReference type="InterPro" id="IPR019127">
    <property type="entry name" value="Exosortase"/>
</dbReference>
<dbReference type="RefSeq" id="WP_317135915.1">
    <property type="nucleotide sequence ID" value="NZ_CP043875.1"/>
</dbReference>
<dbReference type="Pfam" id="PF09721">
    <property type="entry name" value="Exosortase_EpsH"/>
    <property type="match status" value="1"/>
</dbReference>
<evidence type="ECO:0000256" key="4">
    <source>
        <dbReference type="ARBA" id="ARBA00022692"/>
    </source>
</evidence>
<dbReference type="InterPro" id="IPR026392">
    <property type="entry name" value="Exo/Archaeosortase_dom"/>
</dbReference>
<evidence type="ECO:0000313" key="11">
    <source>
        <dbReference type="Proteomes" id="UP001301797"/>
    </source>
</evidence>
<accession>A0AA97FCS5</accession>
<keyword evidence="2" id="KW-1003">Cell membrane</keyword>
<feature type="transmembrane region" description="Helical" evidence="9">
    <location>
        <begin position="82"/>
        <end position="100"/>
    </location>
</feature>
<feature type="transmembrane region" description="Helical" evidence="9">
    <location>
        <begin position="228"/>
        <end position="252"/>
    </location>
</feature>
<feature type="transmembrane region" description="Helical" evidence="9">
    <location>
        <begin position="171"/>
        <end position="196"/>
    </location>
</feature>
<feature type="transmembrane region" description="Helical" evidence="9">
    <location>
        <begin position="143"/>
        <end position="164"/>
    </location>
</feature>
<feature type="active site" description="Proton donor" evidence="8">
    <location>
        <position position="188"/>
    </location>
</feature>
<evidence type="ECO:0000256" key="3">
    <source>
        <dbReference type="ARBA" id="ARBA00022670"/>
    </source>
</evidence>
<dbReference type="NCBIfam" id="TIGR04178">
    <property type="entry name" value="exo_archaeo"/>
    <property type="match status" value="1"/>
</dbReference>
<evidence type="ECO:0000256" key="8">
    <source>
        <dbReference type="PIRSR" id="PIRSR025737-1"/>
    </source>
</evidence>
<evidence type="ECO:0000313" key="10">
    <source>
        <dbReference type="EMBL" id="WOF16497.1"/>
    </source>
</evidence>
<dbReference type="NCBIfam" id="TIGR04125">
    <property type="entry name" value="exosort_PGF_TRM"/>
    <property type="match status" value="1"/>
</dbReference>
<evidence type="ECO:0000256" key="5">
    <source>
        <dbReference type="ARBA" id="ARBA00022801"/>
    </source>
</evidence>
<dbReference type="InterPro" id="IPR014522">
    <property type="entry name" value="ArtA"/>
</dbReference>
<evidence type="ECO:0000256" key="9">
    <source>
        <dbReference type="SAM" id="Phobius"/>
    </source>
</evidence>
<evidence type="ECO:0000256" key="6">
    <source>
        <dbReference type="ARBA" id="ARBA00022989"/>
    </source>
</evidence>
<dbReference type="GeneID" id="85229938"/>
<keyword evidence="7 9" id="KW-0472">Membrane</keyword>
<protein>
    <submittedName>
        <fullName evidence="10">Archaeosortase A</fullName>
        <ecNumber evidence="10">3.4.22.-</ecNumber>
    </submittedName>
</protein>
<reference evidence="10 11" key="1">
    <citation type="submission" date="2019-09" db="EMBL/GenBank/DDBJ databases">
        <title>The complete genome of Methanoplanus sp. FWC-SCC4.</title>
        <authorList>
            <person name="Chen S.-C."/>
            <person name="Zhou Y.-Z."/>
            <person name="Lai M.-C."/>
        </authorList>
    </citation>
    <scope>NUCLEOTIDE SEQUENCE [LARGE SCALE GENOMIC DNA]</scope>
    <source>
        <strain evidence="10 11">FWC-SCC4</strain>
    </source>
</reference>
<dbReference type="GO" id="GO:0006508">
    <property type="term" value="P:proteolysis"/>
    <property type="evidence" value="ECO:0007669"/>
    <property type="project" value="UniProtKB-KW"/>
</dbReference>
<dbReference type="KEGG" id="mefw:F1737_07165"/>
<gene>
    <name evidence="10" type="primary">artA</name>
    <name evidence="10" type="ORF">F1737_07165</name>
</gene>
<feature type="active site" description="Acyl-thioester intermediate" evidence="8">
    <location>
        <position position="147"/>
    </location>
</feature>
<name>A0AA97FCS5_9EURY</name>
<evidence type="ECO:0000256" key="2">
    <source>
        <dbReference type="ARBA" id="ARBA00022475"/>
    </source>
</evidence>